<keyword evidence="5 6" id="KW-0472">Membrane</keyword>
<gene>
    <name evidence="7" type="ORF">SAMN06265827_12214</name>
</gene>
<keyword evidence="2" id="KW-1003">Cell membrane</keyword>
<dbReference type="AlphaFoldDB" id="A0A285HNY8"/>
<evidence type="ECO:0000256" key="3">
    <source>
        <dbReference type="ARBA" id="ARBA00022692"/>
    </source>
</evidence>
<dbReference type="Proteomes" id="UP000219573">
    <property type="component" value="Unassembled WGS sequence"/>
</dbReference>
<evidence type="ECO:0000256" key="5">
    <source>
        <dbReference type="ARBA" id="ARBA00023136"/>
    </source>
</evidence>
<dbReference type="PIRSF" id="PIRSF006324">
    <property type="entry name" value="LeuE"/>
    <property type="match status" value="1"/>
</dbReference>
<keyword evidence="3 6" id="KW-0812">Transmembrane</keyword>
<evidence type="ECO:0000256" key="1">
    <source>
        <dbReference type="ARBA" id="ARBA00004651"/>
    </source>
</evidence>
<organism evidence="7 8">
    <name type="scientific">Orenia metallireducens</name>
    <dbReference type="NCBI Taxonomy" id="1413210"/>
    <lineage>
        <taxon>Bacteria</taxon>
        <taxon>Bacillati</taxon>
        <taxon>Bacillota</taxon>
        <taxon>Clostridia</taxon>
        <taxon>Halanaerobiales</taxon>
        <taxon>Halobacteroidaceae</taxon>
        <taxon>Orenia</taxon>
    </lineage>
</organism>
<dbReference type="PANTHER" id="PTHR30086:SF20">
    <property type="entry name" value="ARGININE EXPORTER PROTEIN ARGO-RELATED"/>
    <property type="match status" value="1"/>
</dbReference>
<dbReference type="InterPro" id="IPR001123">
    <property type="entry name" value="LeuE-type"/>
</dbReference>
<dbReference type="Pfam" id="PF01810">
    <property type="entry name" value="LysE"/>
    <property type="match status" value="1"/>
</dbReference>
<feature type="transmembrane region" description="Helical" evidence="6">
    <location>
        <begin position="6"/>
        <end position="28"/>
    </location>
</feature>
<reference evidence="8" key="1">
    <citation type="submission" date="2017-09" db="EMBL/GenBank/DDBJ databases">
        <authorList>
            <person name="Varghese N."/>
            <person name="Submissions S."/>
        </authorList>
    </citation>
    <scope>NUCLEOTIDE SEQUENCE [LARGE SCALE GENOMIC DNA]</scope>
    <source>
        <strain evidence="8">MSL47</strain>
    </source>
</reference>
<comment type="subcellular location">
    <subcellularLocation>
        <location evidence="1">Cell membrane</location>
        <topology evidence="1">Multi-pass membrane protein</topology>
    </subcellularLocation>
</comment>
<evidence type="ECO:0000256" key="6">
    <source>
        <dbReference type="SAM" id="Phobius"/>
    </source>
</evidence>
<evidence type="ECO:0000256" key="2">
    <source>
        <dbReference type="ARBA" id="ARBA00022475"/>
    </source>
</evidence>
<protein>
    <submittedName>
        <fullName evidence="7">Threonine/homoserine/homoserine lactone efflux protein</fullName>
    </submittedName>
</protein>
<dbReference type="GO" id="GO:0015171">
    <property type="term" value="F:amino acid transmembrane transporter activity"/>
    <property type="evidence" value="ECO:0007669"/>
    <property type="project" value="TreeGrafter"/>
</dbReference>
<feature type="transmembrane region" description="Helical" evidence="6">
    <location>
        <begin position="71"/>
        <end position="92"/>
    </location>
</feature>
<name>A0A285HNY8_9FIRM</name>
<sequence length="207" mass="22974">MKLEFVLMFSTIVFIASIVPGPTTLLALNHGIKYGLKNVMVSAVGNLTGTLIQAILSLTGLGILVVQSEMIFNLVKYFGVLYLIYIGIRALFQRTDFILKEDNKSKEFDFSPKSLFVEAFFITLGNPNAIIFFTALFPQFIKIGESSLIKIFISLLILSIIAFSCMMIYGLFGEKITLILNNKRSAKVFNFIVGSIFIIMGVSLALN</sequence>
<dbReference type="GO" id="GO:0005886">
    <property type="term" value="C:plasma membrane"/>
    <property type="evidence" value="ECO:0007669"/>
    <property type="project" value="UniProtKB-SubCell"/>
</dbReference>
<keyword evidence="4 6" id="KW-1133">Transmembrane helix</keyword>
<feature type="transmembrane region" description="Helical" evidence="6">
    <location>
        <begin position="113"/>
        <end position="137"/>
    </location>
</feature>
<feature type="transmembrane region" description="Helical" evidence="6">
    <location>
        <begin position="40"/>
        <end position="65"/>
    </location>
</feature>
<dbReference type="PANTHER" id="PTHR30086">
    <property type="entry name" value="ARGININE EXPORTER PROTEIN ARGO"/>
    <property type="match status" value="1"/>
</dbReference>
<evidence type="ECO:0000256" key="4">
    <source>
        <dbReference type="ARBA" id="ARBA00022989"/>
    </source>
</evidence>
<proteinExistence type="predicted"/>
<feature type="transmembrane region" description="Helical" evidence="6">
    <location>
        <begin position="149"/>
        <end position="172"/>
    </location>
</feature>
<feature type="transmembrane region" description="Helical" evidence="6">
    <location>
        <begin position="188"/>
        <end position="206"/>
    </location>
</feature>
<dbReference type="EMBL" id="OBDZ01000022">
    <property type="protein sequence ID" value="SNY37374.1"/>
    <property type="molecule type" value="Genomic_DNA"/>
</dbReference>
<evidence type="ECO:0000313" key="7">
    <source>
        <dbReference type="EMBL" id="SNY37374.1"/>
    </source>
</evidence>
<keyword evidence="8" id="KW-1185">Reference proteome</keyword>
<evidence type="ECO:0000313" key="8">
    <source>
        <dbReference type="Proteomes" id="UP000219573"/>
    </source>
</evidence>
<accession>A0A285HNY8</accession>
<dbReference type="RefSeq" id="WP_172431944.1">
    <property type="nucleotide sequence ID" value="NZ_OBDZ01000022.1"/>
</dbReference>